<dbReference type="PANTHER" id="PTHR43520:SF5">
    <property type="entry name" value="CATION-TRANSPORTING P-TYPE ATPASE-RELATED"/>
    <property type="match status" value="1"/>
</dbReference>
<feature type="transmembrane region" description="Helical" evidence="19">
    <location>
        <begin position="691"/>
        <end position="707"/>
    </location>
</feature>
<dbReference type="InterPro" id="IPR017969">
    <property type="entry name" value="Heavy-metal-associated_CS"/>
</dbReference>
<dbReference type="Pfam" id="PF00122">
    <property type="entry name" value="E1-E2_ATPase"/>
    <property type="match status" value="1"/>
</dbReference>
<keyword evidence="14 19" id="KW-1133">Transmembrane helix</keyword>
<dbReference type="SFLD" id="SFLDF00027">
    <property type="entry name" value="p-type_atpase"/>
    <property type="match status" value="1"/>
</dbReference>
<feature type="transmembrane region" description="Helical" evidence="19">
    <location>
        <begin position="154"/>
        <end position="173"/>
    </location>
</feature>
<feature type="domain" description="HMA" evidence="20">
    <location>
        <begin position="3"/>
        <end position="69"/>
    </location>
</feature>
<evidence type="ECO:0000256" key="10">
    <source>
        <dbReference type="ARBA" id="ARBA00022796"/>
    </source>
</evidence>
<dbReference type="Gene3D" id="2.70.150.10">
    <property type="entry name" value="Calcium-transporting ATPase, cytoplasmic transduction domain A"/>
    <property type="match status" value="1"/>
</dbReference>
<comment type="caution">
    <text evidence="21">The sequence shown here is derived from an EMBL/GenBank/DDBJ whole genome shotgun (WGS) entry which is preliminary data.</text>
</comment>
<dbReference type="PRINTS" id="PR00943">
    <property type="entry name" value="CUATPASE"/>
</dbReference>
<dbReference type="GO" id="GO:0055070">
    <property type="term" value="P:copper ion homeostasis"/>
    <property type="evidence" value="ECO:0007669"/>
    <property type="project" value="TreeGrafter"/>
</dbReference>
<dbReference type="GO" id="GO:0140581">
    <property type="term" value="F:P-type monovalent copper transporter activity"/>
    <property type="evidence" value="ECO:0007669"/>
    <property type="project" value="UniProtKB-EC"/>
</dbReference>
<evidence type="ECO:0000256" key="6">
    <source>
        <dbReference type="ARBA" id="ARBA00022553"/>
    </source>
</evidence>
<dbReference type="SUPFAM" id="SSF81653">
    <property type="entry name" value="Calcium ATPase, transduction domain A"/>
    <property type="match status" value="1"/>
</dbReference>
<feature type="transmembrane region" description="Helical" evidence="19">
    <location>
        <begin position="123"/>
        <end position="142"/>
    </location>
</feature>
<evidence type="ECO:0000256" key="16">
    <source>
        <dbReference type="ARBA" id="ARBA00023065"/>
    </source>
</evidence>
<dbReference type="InterPro" id="IPR006121">
    <property type="entry name" value="HMA_dom"/>
</dbReference>
<dbReference type="SUPFAM" id="SSF55008">
    <property type="entry name" value="HMA, heavy metal-associated domain"/>
    <property type="match status" value="1"/>
</dbReference>
<evidence type="ECO:0000256" key="14">
    <source>
        <dbReference type="ARBA" id="ARBA00022989"/>
    </source>
</evidence>
<dbReference type="NCBIfam" id="TIGR01494">
    <property type="entry name" value="ATPase_P-type"/>
    <property type="match status" value="1"/>
</dbReference>
<gene>
    <name evidence="21" type="ORF">H4Q31_11250</name>
</gene>
<dbReference type="GO" id="GO:0043682">
    <property type="term" value="F:P-type divalent copper transporter activity"/>
    <property type="evidence" value="ECO:0007669"/>
    <property type="project" value="TreeGrafter"/>
</dbReference>
<dbReference type="FunFam" id="3.30.70.100:FF:000001">
    <property type="entry name" value="ATPase copper transporting beta"/>
    <property type="match status" value="1"/>
</dbReference>
<feature type="transmembrane region" description="Helical" evidence="19">
    <location>
        <begin position="713"/>
        <end position="732"/>
    </location>
</feature>
<feature type="transmembrane region" description="Helical" evidence="19">
    <location>
        <begin position="346"/>
        <end position="369"/>
    </location>
</feature>
<dbReference type="EMBL" id="JACJVN010000039">
    <property type="protein sequence ID" value="MBB6677899.1"/>
    <property type="molecule type" value="Genomic_DNA"/>
</dbReference>
<dbReference type="InterPro" id="IPR008250">
    <property type="entry name" value="ATPase_P-typ_transduc_dom_A_sf"/>
</dbReference>
<evidence type="ECO:0000256" key="4">
    <source>
        <dbReference type="ARBA" id="ARBA00022448"/>
    </source>
</evidence>
<dbReference type="InterPro" id="IPR027256">
    <property type="entry name" value="P-typ_ATPase_IB"/>
</dbReference>
<name>A0A841TD22_9BACL</name>
<evidence type="ECO:0000256" key="18">
    <source>
        <dbReference type="ARBA" id="ARBA00049289"/>
    </source>
</evidence>
<dbReference type="InterPro" id="IPR036412">
    <property type="entry name" value="HAD-like_sf"/>
</dbReference>
<dbReference type="GO" id="GO:0016887">
    <property type="term" value="F:ATP hydrolysis activity"/>
    <property type="evidence" value="ECO:0007669"/>
    <property type="project" value="InterPro"/>
</dbReference>
<dbReference type="SUPFAM" id="SSF81665">
    <property type="entry name" value="Calcium ATPase, transmembrane domain M"/>
    <property type="match status" value="1"/>
</dbReference>
<keyword evidence="5 19" id="KW-1003">Cell membrane</keyword>
<evidence type="ECO:0000313" key="21">
    <source>
        <dbReference type="EMBL" id="MBB6677899.1"/>
    </source>
</evidence>
<evidence type="ECO:0000256" key="7">
    <source>
        <dbReference type="ARBA" id="ARBA00022692"/>
    </source>
</evidence>
<evidence type="ECO:0000256" key="1">
    <source>
        <dbReference type="ARBA" id="ARBA00004651"/>
    </source>
</evidence>
<feature type="transmembrane region" description="Helical" evidence="19">
    <location>
        <begin position="193"/>
        <end position="212"/>
    </location>
</feature>
<dbReference type="Gene3D" id="3.40.1110.10">
    <property type="entry name" value="Calcium-transporting ATPase, cytoplasmic domain N"/>
    <property type="match status" value="1"/>
</dbReference>
<dbReference type="GO" id="GO:0005507">
    <property type="term" value="F:copper ion binding"/>
    <property type="evidence" value="ECO:0007669"/>
    <property type="project" value="TreeGrafter"/>
</dbReference>
<dbReference type="GO" id="GO:0005886">
    <property type="term" value="C:plasma membrane"/>
    <property type="evidence" value="ECO:0007669"/>
    <property type="project" value="UniProtKB-SubCell"/>
</dbReference>
<dbReference type="InterPro" id="IPR018303">
    <property type="entry name" value="ATPase_P-typ_P_site"/>
</dbReference>
<accession>A0A841TD22</accession>
<dbReference type="GO" id="GO:0005524">
    <property type="term" value="F:ATP binding"/>
    <property type="evidence" value="ECO:0007669"/>
    <property type="project" value="UniProtKB-UniRule"/>
</dbReference>
<keyword evidence="8 19" id="KW-0479">Metal-binding</keyword>
<dbReference type="NCBIfam" id="TIGR01511">
    <property type="entry name" value="ATPase-IB1_Cu"/>
    <property type="match status" value="1"/>
</dbReference>
<keyword evidence="12" id="KW-0460">Magnesium</keyword>
<dbReference type="InterPro" id="IPR023298">
    <property type="entry name" value="ATPase_P-typ_TM_dom_sf"/>
</dbReference>
<evidence type="ECO:0000313" key="22">
    <source>
        <dbReference type="Proteomes" id="UP000574133"/>
    </source>
</evidence>
<dbReference type="PROSITE" id="PS01229">
    <property type="entry name" value="COF_2"/>
    <property type="match status" value="1"/>
</dbReference>
<comment type="catalytic activity">
    <reaction evidence="18">
        <text>Cu(+)(in) + ATP + H2O = Cu(+)(out) + ADP + phosphate + H(+)</text>
        <dbReference type="Rhea" id="RHEA:25792"/>
        <dbReference type="ChEBI" id="CHEBI:15377"/>
        <dbReference type="ChEBI" id="CHEBI:15378"/>
        <dbReference type="ChEBI" id="CHEBI:30616"/>
        <dbReference type="ChEBI" id="CHEBI:43474"/>
        <dbReference type="ChEBI" id="CHEBI:49552"/>
        <dbReference type="ChEBI" id="CHEBI:456216"/>
        <dbReference type="EC" id="7.2.2.8"/>
    </reaction>
</comment>
<dbReference type="PRINTS" id="PR00942">
    <property type="entry name" value="CUATPASEI"/>
</dbReference>
<evidence type="ECO:0000256" key="2">
    <source>
        <dbReference type="ARBA" id="ARBA00006024"/>
    </source>
</evidence>
<dbReference type="PROSITE" id="PS00154">
    <property type="entry name" value="ATPASE_E1_E2"/>
    <property type="match status" value="1"/>
</dbReference>
<dbReference type="Pfam" id="PF00403">
    <property type="entry name" value="HMA"/>
    <property type="match status" value="1"/>
</dbReference>
<dbReference type="PROSITE" id="PS50846">
    <property type="entry name" value="HMA_2"/>
    <property type="match status" value="1"/>
</dbReference>
<dbReference type="PANTHER" id="PTHR43520">
    <property type="entry name" value="ATP7, ISOFORM B"/>
    <property type="match status" value="1"/>
</dbReference>
<evidence type="ECO:0000256" key="17">
    <source>
        <dbReference type="ARBA" id="ARBA00023136"/>
    </source>
</evidence>
<dbReference type="InterPro" id="IPR001757">
    <property type="entry name" value="P_typ_ATPase"/>
</dbReference>
<protein>
    <recommendedName>
        <fullName evidence="3">P-type Cu(+) transporter</fullName>
        <ecNumber evidence="3">7.2.2.8</ecNumber>
    </recommendedName>
</protein>
<dbReference type="SUPFAM" id="SSF56784">
    <property type="entry name" value="HAD-like"/>
    <property type="match status" value="1"/>
</dbReference>
<dbReference type="InterPro" id="IPR044492">
    <property type="entry name" value="P_typ_ATPase_HD_dom"/>
</dbReference>
<evidence type="ECO:0000256" key="9">
    <source>
        <dbReference type="ARBA" id="ARBA00022741"/>
    </source>
</evidence>
<keyword evidence="11 19" id="KW-0067">ATP-binding</keyword>
<dbReference type="PRINTS" id="PR00119">
    <property type="entry name" value="CATATPASE"/>
</dbReference>
<keyword evidence="10" id="KW-0187">Copper transport</keyword>
<sequence>MTKTLQLQIEGMTCAACSARIERAVSRMPGIQEVSVSLPLGQASVKLDNRLIGPEQIKRRIDELGYSAKEELEDVRTFNRGEIRTYRNRLLIAAILSFPLLWSMLGHFEFASGLPIPPLFESPWFQLAVATILQLYVAYPFYYGAYQAIRQRSANMDVLVALGTSISYLYSHWLLFASLKEGGFAHVHPHQSHLYFDTSAMILTSVLFGKLLESIAKGQALKEMGSLQSLQSSLIRIDGPEGEEWVAPDRLRQGDTAVVHPGELVSVDGRVIAGRTEVDESFLTGESRLVSKAVGDVVYTGSRNLGGVIRVKTGAAASGTRLAGMIKLVEDAQHAKPVIQRNVDRVAAIAIPVMIACAAMTYAVWLWMLGAGEADVALHNAMAVLLVSCPCALGLAAPISILIASSLSAKRGVLFKEGRSIERLYKVDCIVLDKTGTLTEGKPSLAAIDSPAYPDSYVLRLAAALERHSAHPVAQAIVTEANKRRLLIPQAEQVRETAGQGITGIVEGRVLALGSAAWLRSLGVRLPAQGAEAGGASAPNLAVSASALHLSADGQWIASLTWADRLRPGTAAAIRQLSAHGEVLMATGDDEAAAKRVAREAGIGRYYAKMLPEHKLAVVRRLQTEGRTVAMVGDGVNDAAALAAADVGLVMDSGTAAAIEAGDVILLKGELARAALSITISKRTMRNIKQNLGLSLAYNGVMIPLAAVGWLDPRVACLAMALSSVFVVGNSLRLTRQLRRERVPDAAVS</sequence>
<keyword evidence="15" id="KW-0186">Copper</keyword>
<dbReference type="InterPro" id="IPR036163">
    <property type="entry name" value="HMA_dom_sf"/>
</dbReference>
<dbReference type="Gene3D" id="3.40.50.1000">
    <property type="entry name" value="HAD superfamily/HAD-like"/>
    <property type="match status" value="1"/>
</dbReference>
<evidence type="ECO:0000256" key="3">
    <source>
        <dbReference type="ARBA" id="ARBA00012517"/>
    </source>
</evidence>
<keyword evidence="17 19" id="KW-0472">Membrane</keyword>
<evidence type="ECO:0000256" key="13">
    <source>
        <dbReference type="ARBA" id="ARBA00022967"/>
    </source>
</evidence>
<proteinExistence type="inferred from homology"/>
<feature type="transmembrane region" description="Helical" evidence="19">
    <location>
        <begin position="381"/>
        <end position="404"/>
    </location>
</feature>
<feature type="transmembrane region" description="Helical" evidence="19">
    <location>
        <begin position="90"/>
        <end position="111"/>
    </location>
</feature>
<organism evidence="21 22">
    <name type="scientific">Cohnella lubricantis</name>
    <dbReference type="NCBI Taxonomy" id="2163172"/>
    <lineage>
        <taxon>Bacteria</taxon>
        <taxon>Bacillati</taxon>
        <taxon>Bacillota</taxon>
        <taxon>Bacilli</taxon>
        <taxon>Bacillales</taxon>
        <taxon>Paenibacillaceae</taxon>
        <taxon>Cohnella</taxon>
    </lineage>
</organism>
<evidence type="ECO:0000256" key="11">
    <source>
        <dbReference type="ARBA" id="ARBA00022840"/>
    </source>
</evidence>
<dbReference type="RefSeq" id="WP_185179171.1">
    <property type="nucleotide sequence ID" value="NZ_CBCSEP010000017.1"/>
</dbReference>
<evidence type="ECO:0000259" key="20">
    <source>
        <dbReference type="PROSITE" id="PS50846"/>
    </source>
</evidence>
<dbReference type="InterPro" id="IPR023214">
    <property type="entry name" value="HAD_sf"/>
</dbReference>
<dbReference type="SFLD" id="SFLDG00002">
    <property type="entry name" value="C1.7:_P-type_atpase_like"/>
    <property type="match status" value="1"/>
</dbReference>
<dbReference type="AlphaFoldDB" id="A0A841TD22"/>
<dbReference type="SFLD" id="SFLDS00003">
    <property type="entry name" value="Haloacid_Dehalogenase"/>
    <property type="match status" value="1"/>
</dbReference>
<dbReference type="EC" id="7.2.2.8" evidence="3"/>
<evidence type="ECO:0000256" key="12">
    <source>
        <dbReference type="ARBA" id="ARBA00022842"/>
    </source>
</evidence>
<comment type="similarity">
    <text evidence="2 19">Belongs to the cation transport ATPase (P-type) (TC 3.A.3) family. Type IB subfamily.</text>
</comment>
<evidence type="ECO:0000256" key="5">
    <source>
        <dbReference type="ARBA" id="ARBA00022475"/>
    </source>
</evidence>
<dbReference type="NCBIfam" id="TIGR01525">
    <property type="entry name" value="ATPase-IB_hvy"/>
    <property type="match status" value="1"/>
</dbReference>
<dbReference type="Pfam" id="PF00702">
    <property type="entry name" value="Hydrolase"/>
    <property type="match status" value="1"/>
</dbReference>
<dbReference type="InterPro" id="IPR059000">
    <property type="entry name" value="ATPase_P-type_domA"/>
</dbReference>
<keyword evidence="22" id="KW-1185">Reference proteome</keyword>
<keyword evidence="6" id="KW-0597">Phosphoprotein</keyword>
<dbReference type="PROSITE" id="PS01047">
    <property type="entry name" value="HMA_1"/>
    <property type="match status" value="1"/>
</dbReference>
<dbReference type="CDD" id="cd00371">
    <property type="entry name" value="HMA"/>
    <property type="match status" value="1"/>
</dbReference>
<keyword evidence="16" id="KW-0406">Ion transport</keyword>
<evidence type="ECO:0000256" key="8">
    <source>
        <dbReference type="ARBA" id="ARBA00022723"/>
    </source>
</evidence>
<reference evidence="21 22" key="1">
    <citation type="submission" date="2020-08" db="EMBL/GenBank/DDBJ databases">
        <title>Cohnella phylogeny.</title>
        <authorList>
            <person name="Dunlap C."/>
        </authorList>
    </citation>
    <scope>NUCLEOTIDE SEQUENCE [LARGE SCALE GENOMIC DNA]</scope>
    <source>
        <strain evidence="21 22">DSM 103658</strain>
    </source>
</reference>
<dbReference type="Gene3D" id="3.30.70.100">
    <property type="match status" value="1"/>
</dbReference>
<dbReference type="InterPro" id="IPR023299">
    <property type="entry name" value="ATPase_P-typ_cyto_dom_N"/>
</dbReference>
<keyword evidence="9 19" id="KW-0547">Nucleotide-binding</keyword>
<keyword evidence="13" id="KW-1278">Translocase</keyword>
<keyword evidence="4" id="KW-0813">Transport</keyword>
<dbReference type="Proteomes" id="UP000574133">
    <property type="component" value="Unassembled WGS sequence"/>
</dbReference>
<evidence type="ECO:0000256" key="19">
    <source>
        <dbReference type="RuleBase" id="RU362081"/>
    </source>
</evidence>
<comment type="subcellular location">
    <subcellularLocation>
        <location evidence="1">Cell membrane</location>
        <topology evidence="1">Multi-pass membrane protein</topology>
    </subcellularLocation>
</comment>
<evidence type="ECO:0000256" key="15">
    <source>
        <dbReference type="ARBA" id="ARBA00023008"/>
    </source>
</evidence>
<keyword evidence="7 19" id="KW-0812">Transmembrane</keyword>